<organism evidence="1 2">
    <name type="scientific">Acaulospora colombiana</name>
    <dbReference type="NCBI Taxonomy" id="27376"/>
    <lineage>
        <taxon>Eukaryota</taxon>
        <taxon>Fungi</taxon>
        <taxon>Fungi incertae sedis</taxon>
        <taxon>Mucoromycota</taxon>
        <taxon>Glomeromycotina</taxon>
        <taxon>Glomeromycetes</taxon>
        <taxon>Diversisporales</taxon>
        <taxon>Acaulosporaceae</taxon>
        <taxon>Acaulospora</taxon>
    </lineage>
</organism>
<name>A0ACA9PJU6_9GLOM</name>
<comment type="caution">
    <text evidence="1">The sequence shown here is derived from an EMBL/GenBank/DDBJ whole genome shotgun (WGS) entry which is preliminary data.</text>
</comment>
<reference evidence="1" key="1">
    <citation type="submission" date="2021-06" db="EMBL/GenBank/DDBJ databases">
        <authorList>
            <person name="Kallberg Y."/>
            <person name="Tangrot J."/>
            <person name="Rosling A."/>
        </authorList>
    </citation>
    <scope>NUCLEOTIDE SEQUENCE</scope>
    <source>
        <strain evidence="1">CL356</strain>
    </source>
</reference>
<evidence type="ECO:0000313" key="1">
    <source>
        <dbReference type="EMBL" id="CAG8712622.1"/>
    </source>
</evidence>
<protein>
    <submittedName>
        <fullName evidence="1">2689_t:CDS:1</fullName>
    </submittedName>
</protein>
<evidence type="ECO:0000313" key="2">
    <source>
        <dbReference type="Proteomes" id="UP000789525"/>
    </source>
</evidence>
<dbReference type="Proteomes" id="UP000789525">
    <property type="component" value="Unassembled WGS sequence"/>
</dbReference>
<sequence length="664" mass="74173">SFRFSFNLRRLSDDHPLNTLRSQRYLKDFIAPFSDLSPVLDGIMLYHAYVEVSLTTRSLSLKFCTDCETALSSSKIPKFSLRNDLYRGRLPDDLQDITWIEEKVCALHRVYADVARLFNGSKGDTVPYRLVGNTCAYPANVASTALRLPRTPADVNGNLTVVFVGTVYNSNKLPRMFRVRRRVIQRFLNFLAENNPLYADVPICYDTLNQYPEDGLLPSLAESVIFTPVPEDSPILAEETASFDDHPAIVACKHAEADTSSETIQKTSSDGSNSNDDSIIESTGIVDFDGTSYSGHAATATALSNLVNSTGQAEPDLVLKRGTEYVKEYDNPSLLPGMFPTLFPYGGAGLEEIRPIPISFQEHSNYLLSLYHPAFKHHRLFMFVVLNIIKRRRAHLFTSFTVNKPGFSKVAKDMASVSSATLESTAKHLRDNGSIATLTPEQRKAYDCLKQLNIVTGHIPGSPAAKLVDRSSMFAYFGLFGTPHIFLTMNYPTLDSPIFHVMVGDEKLDLSSRFPKLPFPTEKAKRLADNPVAAADFFVFSMRMFFKHLLGYDMETGESKGGIFGHILAHYGKAECTGRGNLHGHHILWLLGGLNPSDAHSKLENNPEFQSRFFAFWEQIIKHDVPLQNVEVSPSFNPRSERPPPVRSEEWFTGLDQDVSSCAE</sequence>
<dbReference type="EMBL" id="CAJVPT010035855">
    <property type="protein sequence ID" value="CAG8712622.1"/>
    <property type="molecule type" value="Genomic_DNA"/>
</dbReference>
<feature type="non-terminal residue" evidence="1">
    <location>
        <position position="1"/>
    </location>
</feature>
<feature type="non-terminal residue" evidence="1">
    <location>
        <position position="664"/>
    </location>
</feature>
<keyword evidence="2" id="KW-1185">Reference proteome</keyword>
<gene>
    <name evidence="1" type="ORF">ACOLOM_LOCUS10744</name>
</gene>
<accession>A0ACA9PJU6</accession>
<proteinExistence type="predicted"/>